<keyword evidence="3" id="KW-0963">Cytoplasm</keyword>
<dbReference type="InterPro" id="IPR012677">
    <property type="entry name" value="Nucleotide-bd_a/b_plait_sf"/>
</dbReference>
<dbReference type="GO" id="GO:0030154">
    <property type="term" value="P:cell differentiation"/>
    <property type="evidence" value="ECO:0007669"/>
    <property type="project" value="UniProtKB-KW"/>
</dbReference>
<proteinExistence type="predicted"/>
<dbReference type="PANTHER" id="PTHR11176:SF57">
    <property type="entry name" value="PROTEIN BOULE"/>
    <property type="match status" value="1"/>
</dbReference>
<keyword evidence="12" id="KW-1185">Reference proteome</keyword>
<evidence type="ECO:0000256" key="5">
    <source>
        <dbReference type="ARBA" id="ARBA00022845"/>
    </source>
</evidence>
<protein>
    <recommendedName>
        <fullName evidence="10">RRM domain-containing protein</fullName>
    </recommendedName>
</protein>
<reference evidence="12" key="1">
    <citation type="journal article" date="2008" name="Nat. Genet.">
        <title>The Pristionchus pacificus genome provides a unique perspective on nematode lifestyle and parasitism.</title>
        <authorList>
            <person name="Dieterich C."/>
            <person name="Clifton S.W."/>
            <person name="Schuster L.N."/>
            <person name="Chinwalla A."/>
            <person name="Delehaunty K."/>
            <person name="Dinkelacker I."/>
            <person name="Fulton L."/>
            <person name="Fulton R."/>
            <person name="Godfrey J."/>
            <person name="Minx P."/>
            <person name="Mitreva M."/>
            <person name="Roeseler W."/>
            <person name="Tian H."/>
            <person name="Witte H."/>
            <person name="Yang S.P."/>
            <person name="Wilson R.K."/>
            <person name="Sommer R.J."/>
        </authorList>
    </citation>
    <scope>NUCLEOTIDE SEQUENCE [LARGE SCALE GENOMIC DNA]</scope>
    <source>
        <strain evidence="12">PS312</strain>
    </source>
</reference>
<dbReference type="GO" id="GO:0070935">
    <property type="term" value="P:3'-UTR-mediated mRNA stabilization"/>
    <property type="evidence" value="ECO:0000318"/>
    <property type="project" value="GO_Central"/>
</dbReference>
<dbReference type="GO" id="GO:0045948">
    <property type="term" value="P:positive regulation of translational initiation"/>
    <property type="evidence" value="ECO:0000318"/>
    <property type="project" value="GO_Central"/>
</dbReference>
<dbReference type="AlphaFoldDB" id="A0A8R1YLZ4"/>
<keyword evidence="4" id="KW-0221">Differentiation</keyword>
<comment type="subcellular location">
    <subcellularLocation>
        <location evidence="1">Cytoplasm</location>
    </subcellularLocation>
</comment>
<organism evidence="11 12">
    <name type="scientific">Pristionchus pacificus</name>
    <name type="common">Parasitic nematode worm</name>
    <dbReference type="NCBI Taxonomy" id="54126"/>
    <lineage>
        <taxon>Eukaryota</taxon>
        <taxon>Metazoa</taxon>
        <taxon>Ecdysozoa</taxon>
        <taxon>Nematoda</taxon>
        <taxon>Chromadorea</taxon>
        <taxon>Rhabditida</taxon>
        <taxon>Rhabditina</taxon>
        <taxon>Diplogasteromorpha</taxon>
        <taxon>Diplogasteroidea</taxon>
        <taxon>Neodiplogasteridae</taxon>
        <taxon>Pristionchus</taxon>
    </lineage>
</organism>
<accession>A0A8R1YLZ4</accession>
<dbReference type="GO" id="GO:0008494">
    <property type="term" value="F:translation activator activity"/>
    <property type="evidence" value="ECO:0000318"/>
    <property type="project" value="GO_Central"/>
</dbReference>
<keyword evidence="6" id="KW-0744">Spermatogenesis</keyword>
<dbReference type="InterPro" id="IPR000504">
    <property type="entry name" value="RRM_dom"/>
</dbReference>
<feature type="domain" description="RRM" evidence="10">
    <location>
        <begin position="49"/>
        <end position="127"/>
    </location>
</feature>
<evidence type="ECO:0000256" key="7">
    <source>
        <dbReference type="ARBA" id="ARBA00022884"/>
    </source>
</evidence>
<feature type="region of interest" description="Disordered" evidence="9">
    <location>
        <begin position="187"/>
        <end position="224"/>
    </location>
</feature>
<keyword evidence="7 8" id="KW-0694">RNA-binding</keyword>
<evidence type="ECO:0000256" key="3">
    <source>
        <dbReference type="ARBA" id="ARBA00022490"/>
    </source>
</evidence>
<evidence type="ECO:0000256" key="9">
    <source>
        <dbReference type="SAM" id="MobiDB-lite"/>
    </source>
</evidence>
<reference evidence="11" key="2">
    <citation type="submission" date="2022-06" db="UniProtKB">
        <authorList>
            <consortium name="EnsemblMetazoa"/>
        </authorList>
    </citation>
    <scope>IDENTIFICATION</scope>
    <source>
        <strain evidence="11">PS312</strain>
    </source>
</reference>
<evidence type="ECO:0000259" key="10">
    <source>
        <dbReference type="PROSITE" id="PS50102"/>
    </source>
</evidence>
<dbReference type="EnsemblMetazoa" id="PPA20038.1">
    <property type="protein sequence ID" value="PPA20038.1"/>
    <property type="gene ID" value="WBGene00109592"/>
</dbReference>
<dbReference type="SMART" id="SM00360">
    <property type="entry name" value="RRM"/>
    <property type="match status" value="1"/>
</dbReference>
<dbReference type="PROSITE" id="PS50102">
    <property type="entry name" value="RRM"/>
    <property type="match status" value="1"/>
</dbReference>
<keyword evidence="2" id="KW-0217">Developmental protein</keyword>
<name>A0A8R1YLZ4_PRIPA</name>
<evidence type="ECO:0000313" key="11">
    <source>
        <dbReference type="EnsemblMetazoa" id="PPA20038.1"/>
    </source>
</evidence>
<feature type="region of interest" description="Disordered" evidence="9">
    <location>
        <begin position="331"/>
        <end position="357"/>
    </location>
</feature>
<dbReference type="Gene3D" id="3.30.70.330">
    <property type="match status" value="1"/>
</dbReference>
<gene>
    <name evidence="11" type="primary">WBGene00109592</name>
</gene>
<evidence type="ECO:0000256" key="2">
    <source>
        <dbReference type="ARBA" id="ARBA00022473"/>
    </source>
</evidence>
<dbReference type="PANTHER" id="PTHR11176">
    <property type="entry name" value="BOULE-RELATED"/>
    <property type="match status" value="1"/>
</dbReference>
<evidence type="ECO:0000256" key="6">
    <source>
        <dbReference type="ARBA" id="ARBA00022871"/>
    </source>
</evidence>
<dbReference type="InterPro" id="IPR035979">
    <property type="entry name" value="RBD_domain_sf"/>
</dbReference>
<dbReference type="GO" id="GO:0007283">
    <property type="term" value="P:spermatogenesis"/>
    <property type="evidence" value="ECO:0007669"/>
    <property type="project" value="UniProtKB-KW"/>
</dbReference>
<dbReference type="Proteomes" id="UP000005239">
    <property type="component" value="Unassembled WGS sequence"/>
</dbReference>
<dbReference type="FunFam" id="3.30.70.330:FF:000167">
    <property type="entry name" value="protein boule-like isoform X1"/>
    <property type="match status" value="1"/>
</dbReference>
<sequence>MGSQYAYGEGAQQRNGQVTPQMSYYTAPRLFNTVAEHIKSGQAVEHIPYRLFVGGFGAQVTETALREHFEQFFTIRDVKVIRSPEGISKGYGFVTFDTEDEAKAVQAMNPEELKLNGKQINLGPALRKMVHSRYSNEYPMAMANNGQQQQYPMQSPSMQYAYTYPTPPQAGTQYMMSYAPQGMVPVSHSMPLSDESSQTIDTSGGEEPQPQQLQQPPPALSLHPGVQNCQQPYYYVPPPTPMTPTFRAFPCAPLYGAPQTPQMYVDGTTLYPQMMSRMMYPYYPPSPSMDTSYSTAGGCTSPTAPAAGGYSTPQPLLPQLLQHHYPPLERREKAKEETQEKEDEQSSMDAVQSKPAETAMGDIRLSYATIAAKLKSPETTSTTVVKEVDQVSTQLGSMKMNGAGGDYAATAKNAVVPPRA</sequence>
<dbReference type="Pfam" id="PF00076">
    <property type="entry name" value="RRM_1"/>
    <property type="match status" value="1"/>
</dbReference>
<evidence type="ECO:0000313" key="12">
    <source>
        <dbReference type="Proteomes" id="UP000005239"/>
    </source>
</evidence>
<dbReference type="GO" id="GO:0005737">
    <property type="term" value="C:cytoplasm"/>
    <property type="evidence" value="ECO:0000318"/>
    <property type="project" value="GO_Central"/>
</dbReference>
<dbReference type="SUPFAM" id="SSF54928">
    <property type="entry name" value="RNA-binding domain, RBD"/>
    <property type="match status" value="1"/>
</dbReference>
<dbReference type="GO" id="GO:0051321">
    <property type="term" value="P:meiotic cell cycle"/>
    <property type="evidence" value="ECO:0007669"/>
    <property type="project" value="UniProtKB-ARBA"/>
</dbReference>
<evidence type="ECO:0000256" key="4">
    <source>
        <dbReference type="ARBA" id="ARBA00022782"/>
    </source>
</evidence>
<evidence type="ECO:0000256" key="8">
    <source>
        <dbReference type="PROSITE-ProRule" id="PRU00176"/>
    </source>
</evidence>
<evidence type="ECO:0000256" key="1">
    <source>
        <dbReference type="ARBA" id="ARBA00004496"/>
    </source>
</evidence>
<keyword evidence="5" id="KW-0810">Translation regulation</keyword>
<dbReference type="GO" id="GO:0003730">
    <property type="term" value="F:mRNA 3'-UTR binding"/>
    <property type="evidence" value="ECO:0000318"/>
    <property type="project" value="GO_Central"/>
</dbReference>